<dbReference type="RefSeq" id="WP_114353655.1">
    <property type="nucleotide sequence ID" value="NZ_QPJJ01000011.1"/>
</dbReference>
<dbReference type="EMBL" id="QPJJ01000011">
    <property type="protein sequence ID" value="RCW65366.1"/>
    <property type="molecule type" value="Genomic_DNA"/>
</dbReference>
<dbReference type="OrthoDB" id="2691730at2"/>
<dbReference type="AlphaFoldDB" id="A0A368XDS0"/>
<dbReference type="Gene3D" id="3.30.1490.480">
    <property type="entry name" value="Endolytic murein transglycosylase"/>
    <property type="match status" value="1"/>
</dbReference>
<evidence type="ECO:0000256" key="1">
    <source>
        <dbReference type="SAM" id="MobiDB-lite"/>
    </source>
</evidence>
<keyword evidence="3" id="KW-1185">Reference proteome</keyword>
<organism evidence="2 3">
    <name type="scientific">Saliterribacillus persicus</name>
    <dbReference type="NCBI Taxonomy" id="930114"/>
    <lineage>
        <taxon>Bacteria</taxon>
        <taxon>Bacillati</taxon>
        <taxon>Bacillota</taxon>
        <taxon>Bacilli</taxon>
        <taxon>Bacillales</taxon>
        <taxon>Bacillaceae</taxon>
        <taxon>Saliterribacillus</taxon>
    </lineage>
</organism>
<name>A0A368XDS0_9BACI</name>
<feature type="region of interest" description="Disordered" evidence="1">
    <location>
        <begin position="64"/>
        <end position="89"/>
    </location>
</feature>
<feature type="compositionally biased region" description="Acidic residues" evidence="1">
    <location>
        <begin position="64"/>
        <end position="86"/>
    </location>
</feature>
<gene>
    <name evidence="2" type="ORF">DFR57_111101</name>
</gene>
<comment type="caution">
    <text evidence="2">The sequence shown here is derived from an EMBL/GenBank/DDBJ whole genome shotgun (WGS) entry which is preliminary data.</text>
</comment>
<accession>A0A368XDS0</accession>
<reference evidence="2 3" key="1">
    <citation type="submission" date="2018-07" db="EMBL/GenBank/DDBJ databases">
        <title>Genomic Encyclopedia of Type Strains, Phase IV (KMG-IV): sequencing the most valuable type-strain genomes for metagenomic binning, comparative biology and taxonomic classification.</title>
        <authorList>
            <person name="Goeker M."/>
        </authorList>
    </citation>
    <scope>NUCLEOTIDE SEQUENCE [LARGE SCALE GENOMIC DNA]</scope>
    <source>
        <strain evidence="2 3">DSM 27696</strain>
    </source>
</reference>
<evidence type="ECO:0000313" key="3">
    <source>
        <dbReference type="Proteomes" id="UP000252585"/>
    </source>
</evidence>
<evidence type="ECO:0000313" key="2">
    <source>
        <dbReference type="EMBL" id="RCW65366.1"/>
    </source>
</evidence>
<proteinExistence type="predicted"/>
<sequence length="159" mass="18021">MKHSIRLFSLGILVATAILATVYFIEEEPTEIVEQESYTQSEMITMLENDGYYIYTEERVLESEIDTQEPLEDEEQDETETIEDSNENTVETITITIEAGTSVNAVADTLFDEGLISNQDDFISFLAENEYGTKIQIGEFELHTGMDQEQIARTITNSP</sequence>
<dbReference type="Proteomes" id="UP000252585">
    <property type="component" value="Unassembled WGS sequence"/>
</dbReference>
<protein>
    <submittedName>
        <fullName evidence="2">YceG-like family protein</fullName>
    </submittedName>
</protein>